<evidence type="ECO:0000313" key="1">
    <source>
        <dbReference type="EMBL" id="AXH59950.1"/>
    </source>
</evidence>
<gene>
    <name evidence="1" type="ORF">PLA107_032510</name>
</gene>
<sequence>MQQVLDHGLECAIATGTVNQYMLSLLMVPHFTGGDRVVVPKERLRHYIRSARDQLRGRVGVVQYHAGDKQYVVKFEEFEGKQGFEKTIPLVNLQMAEKAVN</sequence>
<keyword evidence="1" id="KW-0614">Plasmid</keyword>
<name>A0AAD0PWA8_PSEAV</name>
<organism evidence="1 2">
    <name type="scientific">Pseudomonas amygdali pv. lachrymans str. M301315</name>
    <dbReference type="NCBI Taxonomy" id="629260"/>
    <lineage>
        <taxon>Bacteria</taxon>
        <taxon>Pseudomonadati</taxon>
        <taxon>Pseudomonadota</taxon>
        <taxon>Gammaproteobacteria</taxon>
        <taxon>Pseudomonadales</taxon>
        <taxon>Pseudomonadaceae</taxon>
        <taxon>Pseudomonas</taxon>
        <taxon>Pseudomonas amygdali</taxon>
    </lineage>
</organism>
<reference evidence="1 2" key="1">
    <citation type="journal article" date="2011" name="PLoS Pathog.">
        <title>Dynamic evolution of pathogenicity revealed by sequencing and comparative genomics of 19 Pseudomonas syringae isolates.</title>
        <authorList>
            <person name="Baltrus D.A."/>
            <person name="Nishimura M.T."/>
            <person name="Romanchuk A."/>
            <person name="Chang J.H."/>
            <person name="Mukhtar M.S."/>
            <person name="Cherkis K."/>
            <person name="Roach J."/>
            <person name="Grant S.R."/>
            <person name="Jones C.D."/>
            <person name="Dangl J.L."/>
        </authorList>
    </citation>
    <scope>NUCLEOTIDE SEQUENCE [LARGE SCALE GENOMIC DNA]</scope>
    <source>
        <strain evidence="1 2">M301315</strain>
    </source>
</reference>
<geneLocation type="plasmid" evidence="2">
    <name>pmppla107</name>
</geneLocation>
<dbReference type="AlphaFoldDB" id="A0AAD0PWA8"/>
<dbReference type="Proteomes" id="UP000006426">
    <property type="component" value="Plasmid pmppla107"/>
</dbReference>
<accession>A0AAD0PWA8</accession>
<dbReference type="EMBL" id="CP031226">
    <property type="protein sequence ID" value="AXH59950.1"/>
    <property type="molecule type" value="Genomic_DNA"/>
</dbReference>
<proteinExistence type="predicted"/>
<dbReference type="RefSeq" id="WP_005741729.1">
    <property type="nucleotide sequence ID" value="NZ_CP031226.1"/>
</dbReference>
<evidence type="ECO:0000313" key="2">
    <source>
        <dbReference type="Proteomes" id="UP000006426"/>
    </source>
</evidence>
<dbReference type="GeneID" id="39474675"/>
<protein>
    <submittedName>
        <fullName evidence="1">Uncharacterized protein</fullName>
    </submittedName>
</protein>